<dbReference type="EMBL" id="CP086716">
    <property type="protein sequence ID" value="WOO81022.1"/>
    <property type="molecule type" value="Genomic_DNA"/>
</dbReference>
<dbReference type="PROSITE" id="PS51126">
    <property type="entry name" value="DILUTE"/>
    <property type="match status" value="1"/>
</dbReference>
<evidence type="ECO:0000259" key="3">
    <source>
        <dbReference type="PROSITE" id="PS51126"/>
    </source>
</evidence>
<dbReference type="InterPro" id="IPR036770">
    <property type="entry name" value="Ankyrin_rpt-contain_sf"/>
</dbReference>
<reference evidence="4" key="1">
    <citation type="submission" date="2023-10" db="EMBL/GenBank/DDBJ databases">
        <authorList>
            <person name="Noh H."/>
        </authorList>
    </citation>
    <scope>NUCLEOTIDE SEQUENCE</scope>
    <source>
        <strain evidence="4">DUCC4014</strain>
    </source>
</reference>
<evidence type="ECO:0000313" key="5">
    <source>
        <dbReference type="Proteomes" id="UP000827549"/>
    </source>
</evidence>
<dbReference type="Pfam" id="PF01843">
    <property type="entry name" value="DIL"/>
    <property type="match status" value="1"/>
</dbReference>
<dbReference type="PROSITE" id="PS50297">
    <property type="entry name" value="ANK_REP_REGION"/>
    <property type="match status" value="1"/>
</dbReference>
<feature type="region of interest" description="Disordered" evidence="2">
    <location>
        <begin position="975"/>
        <end position="1062"/>
    </location>
</feature>
<dbReference type="CDD" id="cd15473">
    <property type="entry name" value="Myo5p-like_CBD_DIL_ANK"/>
    <property type="match status" value="1"/>
</dbReference>
<dbReference type="InterPro" id="IPR052072">
    <property type="entry name" value="Vascular_dev_regulator"/>
</dbReference>
<dbReference type="Gene3D" id="1.25.40.20">
    <property type="entry name" value="Ankyrin repeat-containing domain"/>
    <property type="match status" value="1"/>
</dbReference>
<dbReference type="RefSeq" id="XP_062627054.1">
    <property type="nucleotide sequence ID" value="XM_062771070.1"/>
</dbReference>
<name>A0AAF0Y6U9_9TREE</name>
<keyword evidence="1" id="KW-0040">ANK repeat</keyword>
<dbReference type="PROSITE" id="PS50088">
    <property type="entry name" value="ANK_REPEAT"/>
    <property type="match status" value="1"/>
</dbReference>
<protein>
    <submittedName>
        <fullName evidence="4">Dilute domain-containing protein</fullName>
    </submittedName>
</protein>
<feature type="compositionally biased region" description="Basic and acidic residues" evidence="2">
    <location>
        <begin position="821"/>
        <end position="830"/>
    </location>
</feature>
<dbReference type="GeneID" id="87807788"/>
<sequence length="1062" mass="118825">MVTASSSGSSSQPRMYAVEHADVELVSWLAELRGAEATTLDAEVAALKDDDGWGIVGMAIQASCGQPDREETVRVVVARWGVNAGPNRGRDKHRWTPLHLAALLSSPHIVSVLLNRGADPAATTDVGLTPYDLIVEMEGRESLVLLLDPCPVPLRDGDVDDERERPRSSKPVSAERRALLERRRVRLATRAARAERRAGRARIAAERERWVRERAKIIGVDPNFIYPPDAAPKKKDETGILDEEEDEDESMLTDDEGDDPPAVAEHLVFSRFQLDTIYEIFINNYRPTCQPVEKRSLPANALFLYMRFAYYQCDIEWLEELYEGAIERVESGVYGNGDDLAFLAFWEYNLTLLLYLVRSDPELCQACEHLSLLSMTEELIGAIHVFIIRIAERKIDDIMDQAMLDFESLEDFDDVRFADEWNLFRSPFGAKKKDAKSTLGSTVFNVPDSSDGRVDLDWAHRRSHSKGQRSLTRQSISDLKAAANSAKADAKEAIANGIASAQAVFGDRPNPRRISDILNCVIVILQLYEVNPAFIVQVFSQVFYWISSELFNRIITRKKYLCRTKALQIRMNITALEDFTRNNGLPPAIASRHLEPVMQLLQWLQFSSQINQFDTLIATVQGLRRLNPLQMRRAVQNYRFEVNEPHMADDCMQYLLQLQRDWDRRRMNIGVKQLQSQRGQGTDDATGSSEMSIDDLFDDGIALSDWIPQTAPESLGELLDSRFMLPFLVPTAVEHLLATPPRDATYRSLVSELALLPDGSVATRPMSRASHSSSRPLGWKAPKDHVVRELPEDFFNWLKIRQSEVQPRFRSHHSRQAASPEKQRVKELPAEKAAAPPPPAPASGPVAAIQRVLDPLKTVVAPSLAPLTEDQEVTPLATERRPVAVLGEKPLPPQPTQPLYDTPFDSPPGSFHTPPPKSTVPAPVARIATEELQFQDRDKTLSPESIELQVRNALSGDTPNGGIPGHYELARHRRARSNGSISSTVSTGSSGSPTAEKKKWWKVGRKPSEESFDMTVRRKREDTAETLVPERGERESTPTASAGPNGMTRSGSGQWTTSEGWR</sequence>
<accession>A0AAF0Y6U9</accession>
<feature type="compositionally biased region" description="Basic and acidic residues" evidence="2">
    <location>
        <begin position="162"/>
        <end position="175"/>
    </location>
</feature>
<evidence type="ECO:0000256" key="2">
    <source>
        <dbReference type="SAM" id="MobiDB-lite"/>
    </source>
</evidence>
<dbReference type="Proteomes" id="UP000827549">
    <property type="component" value="Chromosome 3"/>
</dbReference>
<feature type="region of interest" description="Disordered" evidence="2">
    <location>
        <begin position="806"/>
        <end position="844"/>
    </location>
</feature>
<feature type="compositionally biased region" description="Acidic residues" evidence="2">
    <location>
        <begin position="239"/>
        <end position="257"/>
    </location>
</feature>
<feature type="domain" description="Dilute" evidence="3">
    <location>
        <begin position="323"/>
        <end position="661"/>
    </location>
</feature>
<dbReference type="SMART" id="SM01132">
    <property type="entry name" value="DIL"/>
    <property type="match status" value="1"/>
</dbReference>
<dbReference type="InterPro" id="IPR002710">
    <property type="entry name" value="Dilute_dom"/>
</dbReference>
<dbReference type="AlphaFoldDB" id="A0AAF0Y6U9"/>
<evidence type="ECO:0000256" key="1">
    <source>
        <dbReference type="PROSITE-ProRule" id="PRU00023"/>
    </source>
</evidence>
<feature type="compositionally biased region" description="Basic and acidic residues" evidence="2">
    <location>
        <begin position="1015"/>
        <end position="1036"/>
    </location>
</feature>
<feature type="region of interest" description="Disordered" evidence="2">
    <location>
        <begin position="155"/>
        <end position="175"/>
    </location>
</feature>
<dbReference type="SUPFAM" id="SSF48403">
    <property type="entry name" value="Ankyrin repeat"/>
    <property type="match status" value="1"/>
</dbReference>
<dbReference type="PANTHER" id="PTHR16027:SF6">
    <property type="entry name" value="DILUTE DOMAIN-CONTAINING PROTEIN"/>
    <property type="match status" value="1"/>
</dbReference>
<feature type="repeat" description="ANK" evidence="1">
    <location>
        <begin position="93"/>
        <end position="125"/>
    </location>
</feature>
<dbReference type="InterPro" id="IPR002110">
    <property type="entry name" value="Ankyrin_rpt"/>
</dbReference>
<feature type="compositionally biased region" description="Low complexity" evidence="2">
    <location>
        <begin position="977"/>
        <end position="994"/>
    </location>
</feature>
<feature type="region of interest" description="Disordered" evidence="2">
    <location>
        <begin position="228"/>
        <end position="257"/>
    </location>
</feature>
<dbReference type="SMART" id="SM00248">
    <property type="entry name" value="ANK"/>
    <property type="match status" value="3"/>
</dbReference>
<gene>
    <name evidence="4" type="primary">YPR089W</name>
    <name evidence="4" type="ORF">LOC62_03G004550</name>
</gene>
<dbReference type="PANTHER" id="PTHR16027">
    <property type="entry name" value="DILUTE DOMAIN-CONTAINING PROTEIN YPR089W"/>
    <property type="match status" value="1"/>
</dbReference>
<organism evidence="4 5">
    <name type="scientific">Vanrija pseudolonga</name>
    <dbReference type="NCBI Taxonomy" id="143232"/>
    <lineage>
        <taxon>Eukaryota</taxon>
        <taxon>Fungi</taxon>
        <taxon>Dikarya</taxon>
        <taxon>Basidiomycota</taxon>
        <taxon>Agaricomycotina</taxon>
        <taxon>Tremellomycetes</taxon>
        <taxon>Trichosporonales</taxon>
        <taxon>Trichosporonaceae</taxon>
        <taxon>Vanrija</taxon>
    </lineage>
</organism>
<evidence type="ECO:0000313" key="4">
    <source>
        <dbReference type="EMBL" id="WOO81022.1"/>
    </source>
</evidence>
<proteinExistence type="predicted"/>
<dbReference type="Pfam" id="PF12796">
    <property type="entry name" value="Ank_2"/>
    <property type="match status" value="1"/>
</dbReference>
<dbReference type="InterPro" id="IPR037986">
    <property type="entry name" value="Myo5p-like_CBD_DIL"/>
</dbReference>
<dbReference type="GO" id="GO:0051020">
    <property type="term" value="F:GTPase binding"/>
    <property type="evidence" value="ECO:0007669"/>
    <property type="project" value="TreeGrafter"/>
</dbReference>
<keyword evidence="5" id="KW-1185">Reference proteome</keyword>
<feature type="compositionally biased region" description="Polar residues" evidence="2">
    <location>
        <begin position="1037"/>
        <end position="1062"/>
    </location>
</feature>